<dbReference type="PROSITE" id="PS51819">
    <property type="entry name" value="VOC"/>
    <property type="match status" value="1"/>
</dbReference>
<gene>
    <name evidence="9" type="ORF">MNBD_GAMMA12-1955</name>
</gene>
<dbReference type="PANTHER" id="PTHR46036:SF5">
    <property type="entry name" value="LACTOYLGLUTATHIONE LYASE"/>
    <property type="match status" value="1"/>
</dbReference>
<dbReference type="GO" id="GO:0004462">
    <property type="term" value="F:lactoylglutathione lyase activity"/>
    <property type="evidence" value="ECO:0007669"/>
    <property type="project" value="UniProtKB-EC"/>
</dbReference>
<evidence type="ECO:0000256" key="7">
    <source>
        <dbReference type="ARBA" id="ARBA00048273"/>
    </source>
</evidence>
<evidence type="ECO:0000256" key="4">
    <source>
        <dbReference type="ARBA" id="ARBA00022723"/>
    </source>
</evidence>
<dbReference type="PANTHER" id="PTHR46036">
    <property type="entry name" value="LACTOYLGLUTATHIONE LYASE"/>
    <property type="match status" value="1"/>
</dbReference>
<comment type="similarity">
    <text evidence="2">Belongs to the glyoxalase I family.</text>
</comment>
<evidence type="ECO:0000313" key="9">
    <source>
        <dbReference type="EMBL" id="VAW81936.1"/>
    </source>
</evidence>
<dbReference type="GO" id="GO:0005737">
    <property type="term" value="C:cytoplasm"/>
    <property type="evidence" value="ECO:0007669"/>
    <property type="project" value="TreeGrafter"/>
</dbReference>
<dbReference type="InterPro" id="IPR004361">
    <property type="entry name" value="Glyoxalase_1"/>
</dbReference>
<dbReference type="NCBIfam" id="TIGR00068">
    <property type="entry name" value="glyox_I"/>
    <property type="match status" value="1"/>
</dbReference>
<proteinExistence type="inferred from homology"/>
<dbReference type="AlphaFoldDB" id="A0A3B0ZMV9"/>
<evidence type="ECO:0000256" key="5">
    <source>
        <dbReference type="ARBA" id="ARBA00023239"/>
    </source>
</evidence>
<evidence type="ECO:0000259" key="8">
    <source>
        <dbReference type="PROSITE" id="PS51819"/>
    </source>
</evidence>
<dbReference type="InterPro" id="IPR037523">
    <property type="entry name" value="VOC_core"/>
</dbReference>
<keyword evidence="5 9" id="KW-0456">Lyase</keyword>
<protein>
    <recommendedName>
        <fullName evidence="3">lactoylglutathione lyase</fullName>
        <ecNumber evidence="3">4.4.1.5</ecNumber>
    </recommendedName>
    <alternativeName>
        <fullName evidence="6">Glyoxalase I</fullName>
    </alternativeName>
</protein>
<reference evidence="9" key="1">
    <citation type="submission" date="2018-06" db="EMBL/GenBank/DDBJ databases">
        <authorList>
            <person name="Zhirakovskaya E."/>
        </authorList>
    </citation>
    <scope>NUCLEOTIDE SEQUENCE</scope>
</reference>
<dbReference type="UniPathway" id="UPA00619">
    <property type="reaction ID" value="UER00675"/>
</dbReference>
<dbReference type="InterPro" id="IPR029068">
    <property type="entry name" value="Glyas_Bleomycin-R_OHBP_Dase"/>
</dbReference>
<accession>A0A3B0ZMV9</accession>
<evidence type="ECO:0000256" key="6">
    <source>
        <dbReference type="ARBA" id="ARBA00030537"/>
    </source>
</evidence>
<dbReference type="InterPro" id="IPR018146">
    <property type="entry name" value="Glyoxalase_1_CS"/>
</dbReference>
<name>A0A3B0ZMV9_9ZZZZ</name>
<dbReference type="InterPro" id="IPR004360">
    <property type="entry name" value="Glyas_Fos-R_dOase_dom"/>
</dbReference>
<organism evidence="9">
    <name type="scientific">hydrothermal vent metagenome</name>
    <dbReference type="NCBI Taxonomy" id="652676"/>
    <lineage>
        <taxon>unclassified sequences</taxon>
        <taxon>metagenomes</taxon>
        <taxon>ecological metagenomes</taxon>
    </lineage>
</organism>
<dbReference type="PROSITE" id="PS00935">
    <property type="entry name" value="GLYOXALASE_I_2"/>
    <property type="match status" value="1"/>
</dbReference>
<dbReference type="GO" id="GO:0046872">
    <property type="term" value="F:metal ion binding"/>
    <property type="evidence" value="ECO:0007669"/>
    <property type="project" value="UniProtKB-KW"/>
</dbReference>
<comment type="catalytic activity">
    <reaction evidence="7">
        <text>(R)-S-lactoylglutathione = methylglyoxal + glutathione</text>
        <dbReference type="Rhea" id="RHEA:19069"/>
        <dbReference type="ChEBI" id="CHEBI:17158"/>
        <dbReference type="ChEBI" id="CHEBI:57474"/>
        <dbReference type="ChEBI" id="CHEBI:57925"/>
        <dbReference type="EC" id="4.4.1.5"/>
    </reaction>
</comment>
<dbReference type="Pfam" id="PF00903">
    <property type="entry name" value="Glyoxalase"/>
    <property type="match status" value="1"/>
</dbReference>
<sequence length="140" mass="16077">MRRILHTMLRVGNMQRSVNFYTQIIGMKVLRTLEQQDEAYTLVFLGFEDESETSVLELTYNYGISTYDLGNAYGHIAIGVEDIHKVSADMKNCNIQFSLEPCKLMGSNEIIAFITDPDGYKIELIERPRYDSNTQTQVHT</sequence>
<evidence type="ECO:0000256" key="1">
    <source>
        <dbReference type="ARBA" id="ARBA00005008"/>
    </source>
</evidence>
<dbReference type="EC" id="4.4.1.5" evidence="3"/>
<evidence type="ECO:0000256" key="3">
    <source>
        <dbReference type="ARBA" id="ARBA00012081"/>
    </source>
</evidence>
<dbReference type="GO" id="GO:0019243">
    <property type="term" value="P:methylglyoxal catabolic process to D-lactate via S-lactoyl-glutathione"/>
    <property type="evidence" value="ECO:0007669"/>
    <property type="project" value="TreeGrafter"/>
</dbReference>
<dbReference type="SUPFAM" id="SSF54593">
    <property type="entry name" value="Glyoxalase/Bleomycin resistance protein/Dihydroxybiphenyl dioxygenase"/>
    <property type="match status" value="1"/>
</dbReference>
<keyword evidence="4" id="KW-0479">Metal-binding</keyword>
<comment type="pathway">
    <text evidence="1">Secondary metabolite metabolism; methylglyoxal degradation; (R)-lactate from methylglyoxal: step 1/2.</text>
</comment>
<evidence type="ECO:0000256" key="2">
    <source>
        <dbReference type="ARBA" id="ARBA00010363"/>
    </source>
</evidence>
<dbReference type="Gene3D" id="3.10.180.10">
    <property type="entry name" value="2,3-Dihydroxybiphenyl 1,2-Dioxygenase, domain 1"/>
    <property type="match status" value="1"/>
</dbReference>
<dbReference type="EMBL" id="UOFL01000232">
    <property type="protein sequence ID" value="VAW81936.1"/>
    <property type="molecule type" value="Genomic_DNA"/>
</dbReference>
<feature type="domain" description="VOC" evidence="8">
    <location>
        <begin position="3"/>
        <end position="127"/>
    </location>
</feature>